<evidence type="ECO:0000313" key="1">
    <source>
        <dbReference type="EMBL" id="GAA2040670.1"/>
    </source>
</evidence>
<gene>
    <name evidence="1" type="ORF">GCM10009757_02440</name>
</gene>
<dbReference type="EMBL" id="BAAANQ010000001">
    <property type="protein sequence ID" value="GAA2040670.1"/>
    <property type="molecule type" value="Genomic_DNA"/>
</dbReference>
<sequence>MIGGWKFLASDDSAYDHAYEGHHPDVSLEEMMHDYGIEILEEVEMIGYHAMRAADGYPMSMDFRVSCEGGREFFEMNKFTQVSREFMSDMGLIVNARKGGWKEGEGDDWYVRNSMTGRFALDALMFSEGGGCHVFVKS</sequence>
<protein>
    <submittedName>
        <fullName evidence="1">Uncharacterized protein</fullName>
    </submittedName>
</protein>
<dbReference type="Proteomes" id="UP001403094">
    <property type="component" value="Unassembled WGS sequence"/>
</dbReference>
<reference evidence="1 2" key="1">
    <citation type="journal article" date="2019" name="Int. J. Syst. Evol. Microbiol.">
        <title>The Global Catalogue of Microorganisms (GCM) 10K type strain sequencing project: providing services to taxonomists for standard genome sequencing and annotation.</title>
        <authorList>
            <consortium name="The Broad Institute Genomics Platform"/>
            <consortium name="The Broad Institute Genome Sequencing Center for Infectious Disease"/>
            <person name="Wu L."/>
            <person name="Ma J."/>
        </authorList>
    </citation>
    <scope>NUCLEOTIDE SEQUENCE [LARGE SCALE GENOMIC DNA]</scope>
    <source>
        <strain evidence="1 2">JCM 14549</strain>
    </source>
</reference>
<comment type="caution">
    <text evidence="1">The sequence shown here is derived from an EMBL/GenBank/DDBJ whole genome shotgun (WGS) entry which is preliminary data.</text>
</comment>
<proteinExistence type="predicted"/>
<evidence type="ECO:0000313" key="2">
    <source>
        <dbReference type="Proteomes" id="UP001403094"/>
    </source>
</evidence>
<keyword evidence="2" id="KW-1185">Reference proteome</keyword>
<accession>A0ABN2UP25</accession>
<organism evidence="1 2">
    <name type="scientific">Streptomyces cheonanensis</name>
    <dbReference type="NCBI Taxonomy" id="312720"/>
    <lineage>
        <taxon>Bacteria</taxon>
        <taxon>Bacillati</taxon>
        <taxon>Actinomycetota</taxon>
        <taxon>Actinomycetes</taxon>
        <taxon>Kitasatosporales</taxon>
        <taxon>Streptomycetaceae</taxon>
        <taxon>Streptomyces</taxon>
    </lineage>
</organism>
<name>A0ABN2UP25_9ACTN</name>